<dbReference type="eggNOG" id="COG3087">
    <property type="taxonomic scope" value="Bacteria"/>
</dbReference>
<dbReference type="Proteomes" id="UP000002931">
    <property type="component" value="Unassembled WGS sequence"/>
</dbReference>
<gene>
    <name evidence="4" type="ORF">RB2654_07386</name>
</gene>
<sequence length="296" mass="31533">MHMRTTGRLVIGLCAALVLAGCEDGADLPGFLQSKPDGETTTTSRSTRTVERDVEAPEVFQVADKGLWDGRPSLGGVWVAHEDAKDPERVIIRNTANSKFVVGVLYRPERQQPGPKIQVSSDAADALGMLAGQPADLNVTALRREEVPENQPEDAGETDTIETEVAEAPTVETKPLDPLAAAARALDEAEGKPVAQPTTTSSTVAAATTAPQRTAPASNLSKPYIQIGIFSVEQNANNTSESLRRAGMVPTIKPGKMSGKDFWRVIVGPAGTSAERAQLLKKIKDLGFTDAYYVTN</sequence>
<dbReference type="PROSITE" id="PS51724">
    <property type="entry name" value="SPOR"/>
    <property type="match status" value="1"/>
</dbReference>
<dbReference type="SUPFAM" id="SSF110997">
    <property type="entry name" value="Sporulation related repeat"/>
    <property type="match status" value="1"/>
</dbReference>
<dbReference type="InterPro" id="IPR036680">
    <property type="entry name" value="SPOR-like_sf"/>
</dbReference>
<evidence type="ECO:0000256" key="2">
    <source>
        <dbReference type="SAM" id="SignalP"/>
    </source>
</evidence>
<name>A3VIF5_9RHOB</name>
<dbReference type="PANTHER" id="PTHR38687:SF1">
    <property type="entry name" value="CELL DIVISION PROTEIN DEDD"/>
    <property type="match status" value="1"/>
</dbReference>
<evidence type="ECO:0000313" key="5">
    <source>
        <dbReference type="Proteomes" id="UP000002931"/>
    </source>
</evidence>
<dbReference type="AlphaFoldDB" id="A3VIF5"/>
<dbReference type="Pfam" id="PF05036">
    <property type="entry name" value="SPOR"/>
    <property type="match status" value="1"/>
</dbReference>
<evidence type="ECO:0000256" key="1">
    <source>
        <dbReference type="SAM" id="MobiDB-lite"/>
    </source>
</evidence>
<evidence type="ECO:0000313" key="4">
    <source>
        <dbReference type="EMBL" id="EAQ11886.1"/>
    </source>
</evidence>
<dbReference type="GO" id="GO:0030428">
    <property type="term" value="C:cell septum"/>
    <property type="evidence" value="ECO:0007669"/>
    <property type="project" value="TreeGrafter"/>
</dbReference>
<dbReference type="PANTHER" id="PTHR38687">
    <property type="entry name" value="CELL DIVISION PROTEIN DEDD-RELATED"/>
    <property type="match status" value="1"/>
</dbReference>
<feature type="chain" id="PRO_5002662012" evidence="2">
    <location>
        <begin position="21"/>
        <end position="296"/>
    </location>
</feature>
<feature type="compositionally biased region" description="Low complexity" evidence="1">
    <location>
        <begin position="194"/>
        <end position="217"/>
    </location>
</feature>
<dbReference type="InterPro" id="IPR052521">
    <property type="entry name" value="Cell_div_SPOR-domain"/>
</dbReference>
<dbReference type="Gene3D" id="3.30.70.1070">
    <property type="entry name" value="Sporulation related repeat"/>
    <property type="match status" value="1"/>
</dbReference>
<dbReference type="EMBL" id="AAMT01000011">
    <property type="protein sequence ID" value="EAQ11886.1"/>
    <property type="molecule type" value="Genomic_DNA"/>
</dbReference>
<keyword evidence="5" id="KW-1185">Reference proteome</keyword>
<keyword evidence="2" id="KW-0732">Signal</keyword>
<dbReference type="PROSITE" id="PS51257">
    <property type="entry name" value="PROKAR_LIPOPROTEIN"/>
    <property type="match status" value="1"/>
</dbReference>
<feature type="signal peptide" evidence="2">
    <location>
        <begin position="1"/>
        <end position="20"/>
    </location>
</feature>
<accession>A3VIF5</accession>
<organism evidence="4 5">
    <name type="scientific">Maritimibacter alkaliphilus HTCC2654</name>
    <dbReference type="NCBI Taxonomy" id="314271"/>
    <lineage>
        <taxon>Bacteria</taxon>
        <taxon>Pseudomonadati</taxon>
        <taxon>Pseudomonadota</taxon>
        <taxon>Alphaproteobacteria</taxon>
        <taxon>Rhodobacterales</taxon>
        <taxon>Roseobacteraceae</taxon>
        <taxon>Maritimibacter</taxon>
    </lineage>
</organism>
<dbReference type="HOGENOM" id="CLU_060316_0_0_5"/>
<feature type="domain" description="SPOR" evidence="3">
    <location>
        <begin position="217"/>
        <end position="296"/>
    </location>
</feature>
<dbReference type="STRING" id="314271.RB2654_07386"/>
<comment type="caution">
    <text evidence="4">The sequence shown here is derived from an EMBL/GenBank/DDBJ whole genome shotgun (WGS) entry which is preliminary data.</text>
</comment>
<keyword evidence="4" id="KW-0449">Lipoprotein</keyword>
<reference evidence="4 5" key="1">
    <citation type="journal article" date="2010" name="J. Bacteriol.">
        <title>Genome sequences of Pelagibaca bermudensis HTCC2601T and Maritimibacter alkaliphilus HTCC2654T, the type strains of two marine Roseobacter genera.</title>
        <authorList>
            <person name="Thrash J.C."/>
            <person name="Cho J.C."/>
            <person name="Ferriera S."/>
            <person name="Johnson J."/>
            <person name="Vergin K.L."/>
            <person name="Giovannoni S.J."/>
        </authorList>
    </citation>
    <scope>NUCLEOTIDE SEQUENCE [LARGE SCALE GENOMIC DNA]</scope>
    <source>
        <strain evidence="4 5">HTCC2654</strain>
    </source>
</reference>
<protein>
    <submittedName>
        <fullName evidence="4">Lipoprotein, putative</fullName>
    </submittedName>
</protein>
<feature type="region of interest" description="Disordered" evidence="1">
    <location>
        <begin position="183"/>
        <end position="217"/>
    </location>
</feature>
<evidence type="ECO:0000259" key="3">
    <source>
        <dbReference type="PROSITE" id="PS51724"/>
    </source>
</evidence>
<dbReference type="RefSeq" id="WP_008330148.1">
    <property type="nucleotide sequence ID" value="NZ_CH902578.1"/>
</dbReference>
<dbReference type="InterPro" id="IPR007730">
    <property type="entry name" value="SPOR-like_dom"/>
</dbReference>
<dbReference type="GO" id="GO:0042834">
    <property type="term" value="F:peptidoglycan binding"/>
    <property type="evidence" value="ECO:0007669"/>
    <property type="project" value="InterPro"/>
</dbReference>
<dbReference type="GO" id="GO:0032506">
    <property type="term" value="P:cytokinetic process"/>
    <property type="evidence" value="ECO:0007669"/>
    <property type="project" value="TreeGrafter"/>
</dbReference>
<proteinExistence type="predicted"/>
<dbReference type="GO" id="GO:0032153">
    <property type="term" value="C:cell division site"/>
    <property type="evidence" value="ECO:0007669"/>
    <property type="project" value="TreeGrafter"/>
</dbReference>